<dbReference type="PROSITE" id="PS00028">
    <property type="entry name" value="ZINC_FINGER_C2H2_1"/>
    <property type="match status" value="1"/>
</dbReference>
<keyword evidence="7 12" id="KW-0862">Zinc</keyword>
<dbReference type="PANTHER" id="PTHR12695">
    <property type="entry name" value="GENERAL TRANSCRIPTION FACTOR IIH SUBUNIT 2"/>
    <property type="match status" value="1"/>
</dbReference>
<comment type="subcellular location">
    <subcellularLocation>
        <location evidence="2 12">Nucleus</location>
    </subcellularLocation>
</comment>
<gene>
    <name evidence="16" type="primary">Piso0_001913</name>
    <name evidence="16" type="ORF">GNLVRS01_PISO0J00625g</name>
</gene>
<dbReference type="Proteomes" id="UP000005222">
    <property type="component" value="Chromosome J"/>
</dbReference>
<dbReference type="PROSITE" id="PS50234">
    <property type="entry name" value="VWFA"/>
    <property type="match status" value="1"/>
</dbReference>
<sequence length="514" mass="57604">MDESDEDYVATNNGKAVVSDRDSSEDFSDSDSSILGDGVSKRTRSRGRSSGRQTRGGPMQSNLKGNSGGYSWEDEYQRTWDIVKDDDDGVGSLQTLVQTLIESRKKKIMKNPSTPFQRGIIRTMIVIIDGSEVMLERDLRPTRFSMMLSLLQEFILEFFDQNPISQMGIVMMRNGIAIRISDVSGSPQYHIDKIRQLKTKQHNRFEPKGDPSLQNSLELARSLLMYNFNNKVNDTQNSKEILIIFGALFTSDPGNIHKTIDNLVKDDIKIKIIGLAAQVAICEEIVRRTNSSKTSSSYINTNYGVIMNESHFKELLMDCVIPLPVSEDFEKKEKKGVPLIKMGFPSKIQPSVTSNSSINLNLPSICSCHPDEENDASHSKEAGEAGNGTYSSKKVIGYKCPQCLNKVCQLPTICPICGLMLILSTHLARSYHHLVPLEAYKEVPTMEEYESTYCYGCLLKFPSGRKNAQSDDANKIESLTSSRYRCGKCQQDFCIDCDVFIHETLHNCPGCENK</sequence>
<evidence type="ECO:0000256" key="13">
    <source>
        <dbReference type="PIRSR" id="PIRSR015919-1"/>
    </source>
</evidence>
<comment type="similarity">
    <text evidence="3 12">Belongs to the GTF2H2 family.</text>
</comment>
<dbReference type="GO" id="GO:0006289">
    <property type="term" value="P:nucleotide-excision repair"/>
    <property type="evidence" value="ECO:0007669"/>
    <property type="project" value="UniProtKB-UniRule"/>
</dbReference>
<evidence type="ECO:0000256" key="9">
    <source>
        <dbReference type="ARBA" id="ARBA00023163"/>
    </source>
</evidence>
<dbReference type="Pfam" id="PF07975">
    <property type="entry name" value="C1_4"/>
    <property type="match status" value="1"/>
</dbReference>
<dbReference type="FunFam" id="3.40.50.410:FF:000015">
    <property type="entry name" value="General transcription factor IIH subunit 2"/>
    <property type="match status" value="1"/>
</dbReference>
<evidence type="ECO:0000256" key="2">
    <source>
        <dbReference type="ARBA" id="ARBA00004123"/>
    </source>
</evidence>
<evidence type="ECO:0000256" key="8">
    <source>
        <dbReference type="ARBA" id="ARBA00023015"/>
    </source>
</evidence>
<dbReference type="InterPro" id="IPR013083">
    <property type="entry name" value="Znf_RING/FYVE/PHD"/>
</dbReference>
<dbReference type="NCBIfam" id="TIGR00622">
    <property type="entry name" value="ssl1"/>
    <property type="match status" value="1"/>
</dbReference>
<name>G8YB69_PICSO</name>
<evidence type="ECO:0000256" key="6">
    <source>
        <dbReference type="ARBA" id="ARBA00022771"/>
    </source>
</evidence>
<dbReference type="EMBL" id="FO082050">
    <property type="protein sequence ID" value="CCE82200.1"/>
    <property type="molecule type" value="Genomic_DNA"/>
</dbReference>
<evidence type="ECO:0000256" key="10">
    <source>
        <dbReference type="ARBA" id="ARBA00023204"/>
    </source>
</evidence>
<dbReference type="GO" id="GO:0005675">
    <property type="term" value="C:transcription factor TFIIH holo complex"/>
    <property type="evidence" value="ECO:0007669"/>
    <property type="project" value="UniProtKB-UniRule"/>
</dbReference>
<evidence type="ECO:0000313" key="16">
    <source>
        <dbReference type="EMBL" id="CCE82200.1"/>
    </source>
</evidence>
<dbReference type="OMA" id="INWVEVP"/>
<dbReference type="SUPFAM" id="SSF53300">
    <property type="entry name" value="vWA-like"/>
    <property type="match status" value="1"/>
</dbReference>
<dbReference type="InterPro" id="IPR007198">
    <property type="entry name" value="Ssl1-like"/>
</dbReference>
<dbReference type="STRING" id="559304.G8YB69"/>
<dbReference type="GO" id="GO:0008270">
    <property type="term" value="F:zinc ion binding"/>
    <property type="evidence" value="ECO:0007669"/>
    <property type="project" value="UniProtKB-UniRule"/>
</dbReference>
<dbReference type="FunFam" id="3.30.40.10:FF:000477">
    <property type="entry name" value="General transcription and DNA repair factor IIH"/>
    <property type="match status" value="1"/>
</dbReference>
<dbReference type="Gene3D" id="3.30.40.10">
    <property type="entry name" value="Zinc/RING finger domain, C3HC4 (zinc finger)"/>
    <property type="match status" value="1"/>
</dbReference>
<dbReference type="OrthoDB" id="284275at2759"/>
<keyword evidence="11 12" id="KW-0539">Nucleus</keyword>
<dbReference type="InterPro" id="IPR013087">
    <property type="entry name" value="Znf_C2H2_type"/>
</dbReference>
<dbReference type="Pfam" id="PF04056">
    <property type="entry name" value="Ssl1"/>
    <property type="match status" value="1"/>
</dbReference>
<dbReference type="InterPro" id="IPR004595">
    <property type="entry name" value="TFIIH_C1-like_dom"/>
</dbReference>
<keyword evidence="10" id="KW-0234">DNA repair</keyword>
<dbReference type="Gene3D" id="3.40.50.410">
    <property type="entry name" value="von Willebrand factor, type A domain"/>
    <property type="match status" value="1"/>
</dbReference>
<feature type="zinc finger region" description="C4-type" evidence="13">
    <location>
        <begin position="400"/>
        <end position="417"/>
    </location>
</feature>
<evidence type="ECO:0000256" key="5">
    <source>
        <dbReference type="ARBA" id="ARBA00022763"/>
    </source>
</evidence>
<keyword evidence="4 12" id="KW-0479">Metal-binding</keyword>
<keyword evidence="9 12" id="KW-0804">Transcription</keyword>
<evidence type="ECO:0000256" key="7">
    <source>
        <dbReference type="ARBA" id="ARBA00022833"/>
    </source>
</evidence>
<evidence type="ECO:0000256" key="1">
    <source>
        <dbReference type="ARBA" id="ARBA00002817"/>
    </source>
</evidence>
<evidence type="ECO:0000256" key="12">
    <source>
        <dbReference type="PIRNR" id="PIRNR015919"/>
    </source>
</evidence>
<dbReference type="InterPro" id="IPR046349">
    <property type="entry name" value="C1-like_sf"/>
</dbReference>
<organism evidence="16 17">
    <name type="scientific">Pichia sorbitophila (strain ATCC MYA-4447 / BCRC 22081 / CBS 7064 / NBRC 10061 / NRRL Y-12695)</name>
    <name type="common">Hybrid yeast</name>
    <dbReference type="NCBI Taxonomy" id="559304"/>
    <lineage>
        <taxon>Eukaryota</taxon>
        <taxon>Fungi</taxon>
        <taxon>Dikarya</taxon>
        <taxon>Ascomycota</taxon>
        <taxon>Saccharomycotina</taxon>
        <taxon>Pichiomycetes</taxon>
        <taxon>Debaryomycetaceae</taxon>
        <taxon>Millerozyma</taxon>
    </lineage>
</organism>
<evidence type="ECO:0000256" key="11">
    <source>
        <dbReference type="ARBA" id="ARBA00023242"/>
    </source>
</evidence>
<evidence type="ECO:0000259" key="15">
    <source>
        <dbReference type="PROSITE" id="PS50234"/>
    </source>
</evidence>
<dbReference type="InterPro" id="IPR002035">
    <property type="entry name" value="VWF_A"/>
</dbReference>
<dbReference type="eggNOG" id="KOG2807">
    <property type="taxonomic scope" value="Eukaryota"/>
</dbReference>
<dbReference type="InterPro" id="IPR012170">
    <property type="entry name" value="TFIIH_SSL1/p44"/>
</dbReference>
<keyword evidence="8 12" id="KW-0805">Transcription regulation</keyword>
<dbReference type="InterPro" id="IPR036465">
    <property type="entry name" value="vWFA_dom_sf"/>
</dbReference>
<dbReference type="GO" id="GO:0000439">
    <property type="term" value="C:transcription factor TFIIH core complex"/>
    <property type="evidence" value="ECO:0007669"/>
    <property type="project" value="UniProtKB-UniRule"/>
</dbReference>
<dbReference type="GO" id="GO:0006367">
    <property type="term" value="P:transcription initiation at RNA polymerase II promoter"/>
    <property type="evidence" value="ECO:0007669"/>
    <property type="project" value="UniProtKB-ARBA"/>
</dbReference>
<comment type="function">
    <text evidence="1">Component of the general transcription and DNA repair factor IIH (TFIIH) core complex, which is involved in general and transcription-coupled nucleotide excision repair (NER) of damaged DNA and, when complexed to TFIIK, in RNA transcription by RNA polymerase II. In NER, TFIIH acts by opening DNA around the lesion to allow the excision of the damaged oligonucleotide and its replacement by a new DNA fragment. In transcription, TFIIH has an essential role in transcription initiation. When the pre-initiation complex (PIC) has been established, TFIIH is required for promoter opening and promoter escape. Phosphorylation of the C-terminal tail (CTD) of the largest subunit of RNA polymerase II by the kinase module TFIIK controls the initiation of transcription.</text>
</comment>
<evidence type="ECO:0000256" key="3">
    <source>
        <dbReference type="ARBA" id="ARBA00006092"/>
    </source>
</evidence>
<keyword evidence="6" id="KW-0863">Zinc-finger</keyword>
<keyword evidence="5" id="KW-0227">DNA damage</keyword>
<dbReference type="GO" id="GO:0006357">
    <property type="term" value="P:regulation of transcription by RNA polymerase II"/>
    <property type="evidence" value="ECO:0007669"/>
    <property type="project" value="UniProtKB-UniRule"/>
</dbReference>
<dbReference type="AlphaFoldDB" id="G8YB69"/>
<dbReference type="FunCoup" id="G8YB69">
    <property type="interactions" value="1670"/>
</dbReference>
<accession>G8YB69</accession>
<keyword evidence="17" id="KW-1185">Reference proteome</keyword>
<dbReference type="SMART" id="SM01047">
    <property type="entry name" value="C1_4"/>
    <property type="match status" value="1"/>
</dbReference>
<reference evidence="16 17" key="1">
    <citation type="journal article" date="2012" name="G3 (Bethesda)">
        <title>Pichia sorbitophila, an interspecies yeast hybrid reveals early steps of genome resolution following polyploidization.</title>
        <authorList>
            <person name="Leh Louis V."/>
            <person name="Despons L."/>
            <person name="Friedrich A."/>
            <person name="Martin T."/>
            <person name="Durrens P."/>
            <person name="Casaregola S."/>
            <person name="Neuveglise C."/>
            <person name="Fairhead C."/>
            <person name="Marck C."/>
            <person name="Cruz J.A."/>
            <person name="Straub M.L."/>
            <person name="Kugler V."/>
            <person name="Sacerdot C."/>
            <person name="Uzunov Z."/>
            <person name="Thierry A."/>
            <person name="Weiss S."/>
            <person name="Bleykasten C."/>
            <person name="De Montigny J."/>
            <person name="Jacques N."/>
            <person name="Jung P."/>
            <person name="Lemaire M."/>
            <person name="Mallet S."/>
            <person name="Morel G."/>
            <person name="Richard G.F."/>
            <person name="Sarkar A."/>
            <person name="Savel G."/>
            <person name="Schacherer J."/>
            <person name="Seret M.L."/>
            <person name="Talla E."/>
            <person name="Samson G."/>
            <person name="Jubin C."/>
            <person name="Poulain J."/>
            <person name="Vacherie B."/>
            <person name="Barbe V."/>
            <person name="Pelletier E."/>
            <person name="Sherman D.J."/>
            <person name="Westhof E."/>
            <person name="Weissenbach J."/>
            <person name="Baret P.V."/>
            <person name="Wincker P."/>
            <person name="Gaillardin C."/>
            <person name="Dujon B."/>
            <person name="Souciet J.L."/>
        </authorList>
    </citation>
    <scope>NUCLEOTIDE SEQUENCE [LARGE SCALE GENOMIC DNA]</scope>
    <source>
        <strain evidence="17">ATCC MYA-4447 / BCRC 22081 / CBS 7064 / NBRC 10061 / NRRL Y-12695</strain>
    </source>
</reference>
<evidence type="ECO:0000256" key="14">
    <source>
        <dbReference type="SAM" id="MobiDB-lite"/>
    </source>
</evidence>
<evidence type="ECO:0000256" key="4">
    <source>
        <dbReference type="ARBA" id="ARBA00022723"/>
    </source>
</evidence>
<dbReference type="SUPFAM" id="SSF57889">
    <property type="entry name" value="Cysteine-rich domain"/>
    <property type="match status" value="1"/>
</dbReference>
<dbReference type="PANTHER" id="PTHR12695:SF2">
    <property type="entry name" value="GENERAL TRANSCRIPTION FACTOR IIH SUBUNIT 2-RELATED"/>
    <property type="match status" value="1"/>
</dbReference>
<protein>
    <recommendedName>
        <fullName evidence="12">General transcription and DNA repair factor IIH</fullName>
    </recommendedName>
</protein>
<feature type="domain" description="VWFA" evidence="15">
    <location>
        <begin position="123"/>
        <end position="315"/>
    </location>
</feature>
<dbReference type="SMART" id="SM00327">
    <property type="entry name" value="VWA"/>
    <property type="match status" value="1"/>
</dbReference>
<dbReference type="PIRSF" id="PIRSF015919">
    <property type="entry name" value="TFIIH_SSL1"/>
    <property type="match status" value="1"/>
</dbReference>
<dbReference type="InParanoid" id="G8YB69"/>
<dbReference type="HOGENOM" id="CLU_028556_1_1_1"/>
<evidence type="ECO:0000313" key="17">
    <source>
        <dbReference type="Proteomes" id="UP000005222"/>
    </source>
</evidence>
<feature type="region of interest" description="Disordered" evidence="14">
    <location>
        <begin position="1"/>
        <end position="70"/>
    </location>
</feature>
<proteinExistence type="inferred from homology"/>